<dbReference type="PANTHER" id="PTHR48229:SF1">
    <property type="entry name" value="ALPHA METHYLACYL-COA RACEMASE-RELATED"/>
    <property type="match status" value="1"/>
</dbReference>
<dbReference type="InterPro" id="IPR023606">
    <property type="entry name" value="CoA-Trfase_III_dom_1_sf"/>
</dbReference>
<dbReference type="Proteomes" id="UP000322822">
    <property type="component" value="Chromosome 1"/>
</dbReference>
<organism evidence="2 3">
    <name type="scientific">Cupriavidus pauculus</name>
    <dbReference type="NCBI Taxonomy" id="82633"/>
    <lineage>
        <taxon>Bacteria</taxon>
        <taxon>Pseudomonadati</taxon>
        <taxon>Pseudomonadota</taxon>
        <taxon>Betaproteobacteria</taxon>
        <taxon>Burkholderiales</taxon>
        <taxon>Burkholderiaceae</taxon>
        <taxon>Cupriavidus</taxon>
    </lineage>
</organism>
<accession>A0A5P2H8E2</accession>
<dbReference type="GO" id="GO:0016740">
    <property type="term" value="F:transferase activity"/>
    <property type="evidence" value="ECO:0007669"/>
    <property type="project" value="UniProtKB-KW"/>
</dbReference>
<proteinExistence type="predicted"/>
<evidence type="ECO:0000313" key="2">
    <source>
        <dbReference type="EMBL" id="QET03609.1"/>
    </source>
</evidence>
<dbReference type="SUPFAM" id="SSF89796">
    <property type="entry name" value="CoA-transferase family III (CaiB/BaiF)"/>
    <property type="match status" value="2"/>
</dbReference>
<dbReference type="InterPro" id="IPR003673">
    <property type="entry name" value="CoA-Trfase_fam_III"/>
</dbReference>
<dbReference type="PANTHER" id="PTHR48229">
    <property type="entry name" value="CAIB/BAIF FAMILY ENZYME (AFU_ORTHOLOGUE AFUA_1G05360)-RELATED"/>
    <property type="match status" value="1"/>
</dbReference>
<reference evidence="2 3" key="1">
    <citation type="submission" date="2019-09" db="EMBL/GenBank/DDBJ databases">
        <title>FDA dAtabase for Regulatory Grade micrObial Sequences (FDA-ARGOS): Supporting development and validation of Infectious Disease Dx tests.</title>
        <authorList>
            <person name="Sciortino C."/>
            <person name="Tallon L."/>
            <person name="Sadzewicz L."/>
            <person name="Vavikolanu K."/>
            <person name="Mehta A."/>
            <person name="Aluvathingal J."/>
            <person name="Nadendla S."/>
            <person name="Nandy P."/>
            <person name="Geyer C."/>
            <person name="Yan Y."/>
            <person name="Sichtig H."/>
        </authorList>
    </citation>
    <scope>NUCLEOTIDE SEQUENCE [LARGE SCALE GENOMIC DNA]</scope>
    <source>
        <strain evidence="2 3">FDAARGOS_664</strain>
    </source>
</reference>
<dbReference type="EMBL" id="CP044065">
    <property type="protein sequence ID" value="QET03609.1"/>
    <property type="molecule type" value="Genomic_DNA"/>
</dbReference>
<feature type="region of interest" description="Disordered" evidence="1">
    <location>
        <begin position="1"/>
        <end position="24"/>
    </location>
</feature>
<dbReference type="InterPro" id="IPR044855">
    <property type="entry name" value="CoA-Trfase_III_dom3_sf"/>
</dbReference>
<evidence type="ECO:0000256" key="1">
    <source>
        <dbReference type="SAM" id="MobiDB-lite"/>
    </source>
</evidence>
<dbReference type="Gene3D" id="3.30.1540.10">
    <property type="entry name" value="formyl-coa transferase, domain 3"/>
    <property type="match status" value="1"/>
</dbReference>
<sequence>MTLRGDAPPRAGEVTVHGRDPFHPTPFRVGETTAAVLAAVGVAANDIWAARTGRRQSVTLDVRHAAATVRTVDYTQAPDAGGVFAHVPIPQAMAHMLEVTQPWRTRDGRWFLPHLNLPHLSRRVLDVLRCDSTPEAVRAAVAQWDADALEDAIAAARACGGTIRTRDEWLAHPQGQYLAGRPVVEVDRVDAGVAAPAPAWTPSPRQPLAGIRVLDLTRILAGPIAGRTLAELGADVLMVTAKHLPQTPEHVRDTSHGKRSCFLDLRRDGDAQRLRTLVAEADVLVDGYRPGALAALGFDDATLRALQPSLVHVSVSCYGSGGPWADRAGWEQVAQAVTGVCEAQGRAIEAGQPKLVFAPVCDYTTGYLAAYGTLLALARRARDGGGYRVQTALAGAAMLVQRQGMAEGFAELPGRLDDEALRAWHMEETGPNGTLRTLGPALGLSETPPVWRRPTPVLGGDDAAWLPREGNLP</sequence>
<evidence type="ECO:0000313" key="3">
    <source>
        <dbReference type="Proteomes" id="UP000322822"/>
    </source>
</evidence>
<name>A0A5P2H8E2_9BURK</name>
<dbReference type="Gene3D" id="3.40.50.10540">
    <property type="entry name" value="Crotonobetainyl-coa:carnitine coa-transferase, domain 1"/>
    <property type="match status" value="2"/>
</dbReference>
<keyword evidence="2" id="KW-0808">Transferase</keyword>
<protein>
    <submittedName>
        <fullName evidence="2">CoA transferase</fullName>
    </submittedName>
</protein>
<dbReference type="InterPro" id="IPR052985">
    <property type="entry name" value="CoA-trans_III_biosynth/detox"/>
</dbReference>
<gene>
    <name evidence="2" type="ORF">FOB72_00490</name>
</gene>
<dbReference type="AlphaFoldDB" id="A0A5P2H8E2"/>
<dbReference type="OrthoDB" id="9058532at2"/>
<dbReference type="Pfam" id="PF02515">
    <property type="entry name" value="CoA_transf_3"/>
    <property type="match status" value="2"/>
</dbReference>